<dbReference type="Pfam" id="PF05960">
    <property type="entry name" value="DUF885"/>
    <property type="match status" value="1"/>
</dbReference>
<proteinExistence type="predicted"/>
<dbReference type="RefSeq" id="WP_142904593.1">
    <property type="nucleotide sequence ID" value="NZ_ML660093.1"/>
</dbReference>
<dbReference type="InterPro" id="IPR010281">
    <property type="entry name" value="DUF885"/>
</dbReference>
<keyword evidence="3" id="KW-1185">Reference proteome</keyword>
<feature type="compositionally biased region" description="Low complexity" evidence="1">
    <location>
        <begin position="34"/>
        <end position="49"/>
    </location>
</feature>
<evidence type="ECO:0000256" key="1">
    <source>
        <dbReference type="SAM" id="MobiDB-lite"/>
    </source>
</evidence>
<accession>A0A545TNJ7</accession>
<dbReference type="EMBL" id="VHSG01000012">
    <property type="protein sequence ID" value="TQV78758.1"/>
    <property type="molecule type" value="Genomic_DNA"/>
</dbReference>
<reference evidence="2 3" key="1">
    <citation type="submission" date="2019-06" db="EMBL/GenBank/DDBJ databases">
        <title>Whole genome sequence for Cellvibrionaceae sp. R142.</title>
        <authorList>
            <person name="Wang G."/>
        </authorList>
    </citation>
    <scope>NUCLEOTIDE SEQUENCE [LARGE SCALE GENOMIC DNA]</scope>
    <source>
        <strain evidence="2 3">R142</strain>
    </source>
</reference>
<dbReference type="OrthoDB" id="9769898at2"/>
<dbReference type="PROSITE" id="PS51257">
    <property type="entry name" value="PROKAR_LIPOPROTEIN"/>
    <property type="match status" value="1"/>
</dbReference>
<dbReference type="Proteomes" id="UP000319732">
    <property type="component" value="Unassembled WGS sequence"/>
</dbReference>
<comment type="caution">
    <text evidence="2">The sequence shown here is derived from an EMBL/GenBank/DDBJ whole genome shotgun (WGS) entry which is preliminary data.</text>
</comment>
<name>A0A545TNJ7_9GAMM</name>
<dbReference type="AlphaFoldDB" id="A0A545TNJ7"/>
<feature type="region of interest" description="Disordered" evidence="1">
    <location>
        <begin position="28"/>
        <end position="51"/>
    </location>
</feature>
<protein>
    <submittedName>
        <fullName evidence="2">DUF885 domain-containing protein</fullName>
    </submittedName>
</protein>
<gene>
    <name evidence="2" type="ORF">FKG94_12105</name>
</gene>
<organism evidence="2 3">
    <name type="scientific">Exilibacterium tricleocarpae</name>
    <dbReference type="NCBI Taxonomy" id="2591008"/>
    <lineage>
        <taxon>Bacteria</taxon>
        <taxon>Pseudomonadati</taxon>
        <taxon>Pseudomonadota</taxon>
        <taxon>Gammaproteobacteria</taxon>
        <taxon>Cellvibrionales</taxon>
        <taxon>Cellvibrionaceae</taxon>
        <taxon>Exilibacterium</taxon>
    </lineage>
</organism>
<sequence>MRDTRHLRPWLLAITCVAAAVISGCDTGRQDTQTETASAAEAPGTASAEQVSAEQQRLMDYLAAMDRENLERSPIFASFRGEKMGQDSWSNLTDTYQDETLAIWQRRRQELQGFDAAQLDNTAALSLRIAQLSNDRAIEGDQFRHHEYIMQQFRAWHTMVPSVLISIHRVGSVADLEAYLSRLEKVGTLFDQVIEQMQVRAKRGVYPPRWSYPQMLEASTNVITGAPFDDGADSTLLADFKSKLDGLNLDQAKATAFMTRANEALLQVVQPAYGRLIDALRAQQSVAPEGDGVWRLPNGEAYYNYLLRYYTTTDLNAEQVHQMGLENVARIHNEMRAIMAKVEFTGSLQEFFAFMRDDPQFYFPNTDTGREAYLGEAKALVDIIAKRLPDYFGILPQADMIVKRVEPFRERSAGKAFYQSPTPDGSRPGIYYANLYNMADMPKYQMEALAYHEGIPGHHMQRAITGELEGVPEFQKYVSFTAYTEGWGLYSEYLPKEMGFYQDPYSDFGRLAMELWRACRLVVDTGLHAKQWSREKAIQYLQDNTPNPAGDTVKAIERYIVYPGQATAYLIGKIKILELREQARSALKDKFDIRGFHDEVLKDGPVPLSLLEEKIAAWIEQQRS</sequence>
<evidence type="ECO:0000313" key="2">
    <source>
        <dbReference type="EMBL" id="TQV78758.1"/>
    </source>
</evidence>
<dbReference type="PANTHER" id="PTHR33361:SF16">
    <property type="entry name" value="DUF885 DOMAIN-CONTAINING PROTEIN"/>
    <property type="match status" value="1"/>
</dbReference>
<evidence type="ECO:0000313" key="3">
    <source>
        <dbReference type="Proteomes" id="UP000319732"/>
    </source>
</evidence>
<dbReference type="PANTHER" id="PTHR33361">
    <property type="entry name" value="GLR0591 PROTEIN"/>
    <property type="match status" value="1"/>
</dbReference>